<protein>
    <submittedName>
        <fullName evidence="3">Uncharacterized protein</fullName>
    </submittedName>
</protein>
<name>A0AA38SS57_9ASTR</name>
<evidence type="ECO:0000256" key="1">
    <source>
        <dbReference type="SAM" id="MobiDB-lite"/>
    </source>
</evidence>
<evidence type="ECO:0000256" key="2">
    <source>
        <dbReference type="SAM" id="Phobius"/>
    </source>
</evidence>
<dbReference type="AlphaFoldDB" id="A0AA38SS57"/>
<organism evidence="3 4">
    <name type="scientific">Centaurea solstitialis</name>
    <name type="common">yellow star-thistle</name>
    <dbReference type="NCBI Taxonomy" id="347529"/>
    <lineage>
        <taxon>Eukaryota</taxon>
        <taxon>Viridiplantae</taxon>
        <taxon>Streptophyta</taxon>
        <taxon>Embryophyta</taxon>
        <taxon>Tracheophyta</taxon>
        <taxon>Spermatophyta</taxon>
        <taxon>Magnoliopsida</taxon>
        <taxon>eudicotyledons</taxon>
        <taxon>Gunneridae</taxon>
        <taxon>Pentapetalae</taxon>
        <taxon>asterids</taxon>
        <taxon>campanulids</taxon>
        <taxon>Asterales</taxon>
        <taxon>Asteraceae</taxon>
        <taxon>Carduoideae</taxon>
        <taxon>Cardueae</taxon>
        <taxon>Centaureinae</taxon>
        <taxon>Centaurea</taxon>
    </lineage>
</organism>
<dbReference type="Proteomes" id="UP001172457">
    <property type="component" value="Chromosome 5"/>
</dbReference>
<reference evidence="3" key="1">
    <citation type="submission" date="2023-03" db="EMBL/GenBank/DDBJ databases">
        <title>Chromosome-scale reference genome and RAD-based genetic map of yellow starthistle (Centaurea solstitialis) reveal putative structural variation and QTLs associated with invader traits.</title>
        <authorList>
            <person name="Reatini B."/>
            <person name="Cang F.A."/>
            <person name="Jiang Q."/>
            <person name="Mckibben M.T.W."/>
            <person name="Barker M.S."/>
            <person name="Rieseberg L.H."/>
            <person name="Dlugosch K.M."/>
        </authorList>
    </citation>
    <scope>NUCLEOTIDE SEQUENCE</scope>
    <source>
        <strain evidence="3">CAN-66</strain>
        <tissue evidence="3">Leaf</tissue>
    </source>
</reference>
<keyword evidence="2" id="KW-0812">Transmembrane</keyword>
<sequence length="487" mass="55338">MINGAFRGTNFDSSSSASPCFHLGHPRPNGLCGCAAGIPAVTPPRYAGEWTVRHANATQLIIQYIENGEAEPSNPRPRGPNKDRGREDGHDKLVADYFSDNPVYNDEDFKRRFRMSRRLFVRIVSDLEREFDCFKQQWDARGVMGFSPLQKCSGKADVTLRWQPMQVVWVVWLWMALVNRLNPKFEKTVNNKSQRWLIDWTRTRTRTRVSKLLHLLKILCKIQTKKKMRRTPCCYTSFAFILKFFNLFQLFVGISIILYSVYMLNQWNKHFPDSSDSDSAVFDTARVSDQPIHLNFGVFGGINFDSSSSASPWFIYAFMGLGVTMCCISCMGHIAADAINGCCLCFYAILKTVFILLEVAFILFIALDRHWEKDLPSDPTGELGRIREFVEGSIDFCKWVGITVVIIQALCLLLAVVLRAMINLQMKDDHNDIENDSDARGTAWEPLLNPRPTQTSVSVSGDGKAFHSDIWSSRMREKYGLSSGNGK</sequence>
<accession>A0AA38SS57</accession>
<dbReference type="PANTHER" id="PTHR47150">
    <property type="entry name" value="OS12G0169200 PROTEIN"/>
    <property type="match status" value="1"/>
</dbReference>
<feature type="transmembrane region" description="Helical" evidence="2">
    <location>
        <begin position="399"/>
        <end position="418"/>
    </location>
</feature>
<comment type="caution">
    <text evidence="3">The sequence shown here is derived from an EMBL/GenBank/DDBJ whole genome shotgun (WGS) entry which is preliminary data.</text>
</comment>
<keyword evidence="2" id="KW-1133">Transmembrane helix</keyword>
<keyword evidence="4" id="KW-1185">Reference proteome</keyword>
<proteinExistence type="predicted"/>
<feature type="transmembrane region" description="Helical" evidence="2">
    <location>
        <begin position="235"/>
        <end position="262"/>
    </location>
</feature>
<evidence type="ECO:0000313" key="3">
    <source>
        <dbReference type="EMBL" id="KAJ9547860.1"/>
    </source>
</evidence>
<feature type="transmembrane region" description="Helical" evidence="2">
    <location>
        <begin position="344"/>
        <end position="367"/>
    </location>
</feature>
<feature type="compositionally biased region" description="Basic and acidic residues" evidence="1">
    <location>
        <begin position="80"/>
        <end position="89"/>
    </location>
</feature>
<feature type="transmembrane region" description="Helical" evidence="2">
    <location>
        <begin position="313"/>
        <end position="332"/>
    </location>
</feature>
<evidence type="ECO:0000313" key="4">
    <source>
        <dbReference type="Proteomes" id="UP001172457"/>
    </source>
</evidence>
<dbReference type="EMBL" id="JARYMX010000005">
    <property type="protein sequence ID" value="KAJ9547860.1"/>
    <property type="molecule type" value="Genomic_DNA"/>
</dbReference>
<keyword evidence="2" id="KW-0472">Membrane</keyword>
<feature type="region of interest" description="Disordered" evidence="1">
    <location>
        <begin position="66"/>
        <end position="89"/>
    </location>
</feature>
<feature type="region of interest" description="Disordered" evidence="1">
    <location>
        <begin position="443"/>
        <end position="465"/>
    </location>
</feature>
<gene>
    <name evidence="3" type="ORF">OSB04_020403</name>
</gene>
<dbReference type="PANTHER" id="PTHR47150:SF5">
    <property type="entry name" value="OS07G0546750 PROTEIN"/>
    <property type="match status" value="1"/>
</dbReference>